<dbReference type="Pfam" id="PF01370">
    <property type="entry name" value="Epimerase"/>
    <property type="match status" value="1"/>
</dbReference>
<keyword evidence="1" id="KW-0520">NAD</keyword>
<protein>
    <submittedName>
        <fullName evidence="3">Unannotated protein</fullName>
    </submittedName>
</protein>
<dbReference type="EMBL" id="CAEZXP010000010">
    <property type="protein sequence ID" value="CAB4710278.1"/>
    <property type="molecule type" value="Genomic_DNA"/>
</dbReference>
<dbReference type="Gene3D" id="3.40.50.720">
    <property type="entry name" value="NAD(P)-binding Rossmann-like Domain"/>
    <property type="match status" value="1"/>
</dbReference>
<reference evidence="3" key="1">
    <citation type="submission" date="2020-05" db="EMBL/GenBank/DDBJ databases">
        <authorList>
            <person name="Chiriac C."/>
            <person name="Salcher M."/>
            <person name="Ghai R."/>
            <person name="Kavagutti S V."/>
        </authorList>
    </citation>
    <scope>NUCLEOTIDE SEQUENCE</scope>
</reference>
<evidence type="ECO:0000313" key="3">
    <source>
        <dbReference type="EMBL" id="CAB4710278.1"/>
    </source>
</evidence>
<evidence type="ECO:0000256" key="1">
    <source>
        <dbReference type="ARBA" id="ARBA00023027"/>
    </source>
</evidence>
<sequence length="303" mass="33149">MRYAVTGAAGFIGSHLSETLLAAGHEVVGFDSFTDYYDPALKEENARELDVRRVDLAFDPLDFAGFDGIFHLAGQPGVRSFGDVFPLYLNRNVLASQRLFEAAARDGVRVVFASSSSIYGAAERYPTPEETPPQPLSPYGITKLACEHLADAYRRSFGLDAIVLRYFNAFGPRQRPDMAFTRILLALASGGTFELFGDGEQSRGWTYVGDVVAGTILAMERGTGTYNLGGALEASMNETIALAETISGRTLDLRRREEVPGDQRRTKADTTRITSDLGWAPQTSLETGLQAQWEWASSRVGVR</sequence>
<name>A0A6J6QMZ1_9ZZZZ</name>
<gene>
    <name evidence="3" type="ORF">UFOPK2399_01953</name>
</gene>
<organism evidence="3">
    <name type="scientific">freshwater metagenome</name>
    <dbReference type="NCBI Taxonomy" id="449393"/>
    <lineage>
        <taxon>unclassified sequences</taxon>
        <taxon>metagenomes</taxon>
        <taxon>ecological metagenomes</taxon>
    </lineage>
</organism>
<evidence type="ECO:0000259" key="2">
    <source>
        <dbReference type="Pfam" id="PF01370"/>
    </source>
</evidence>
<proteinExistence type="predicted"/>
<feature type="domain" description="NAD-dependent epimerase/dehydratase" evidence="2">
    <location>
        <begin position="5"/>
        <end position="229"/>
    </location>
</feature>
<dbReference type="PANTHER" id="PTHR43574">
    <property type="entry name" value="EPIMERASE-RELATED"/>
    <property type="match status" value="1"/>
</dbReference>
<dbReference type="InterPro" id="IPR001509">
    <property type="entry name" value="Epimerase_deHydtase"/>
</dbReference>
<dbReference type="AlphaFoldDB" id="A0A6J6QMZ1"/>
<dbReference type="Gene3D" id="3.90.25.10">
    <property type="entry name" value="UDP-galactose 4-epimerase, domain 1"/>
    <property type="match status" value="1"/>
</dbReference>
<accession>A0A6J6QMZ1</accession>
<dbReference type="InterPro" id="IPR036291">
    <property type="entry name" value="NAD(P)-bd_dom_sf"/>
</dbReference>
<dbReference type="SUPFAM" id="SSF51735">
    <property type="entry name" value="NAD(P)-binding Rossmann-fold domains"/>
    <property type="match status" value="1"/>
</dbReference>
<dbReference type="PRINTS" id="PR01713">
    <property type="entry name" value="NUCEPIMERASE"/>
</dbReference>